<keyword evidence="1" id="KW-0472">Membrane</keyword>
<organism evidence="2 3">
    <name type="scientific">Arthrobacter agilis</name>
    <dbReference type="NCBI Taxonomy" id="37921"/>
    <lineage>
        <taxon>Bacteria</taxon>
        <taxon>Bacillati</taxon>
        <taxon>Actinomycetota</taxon>
        <taxon>Actinomycetes</taxon>
        <taxon>Micrococcales</taxon>
        <taxon>Micrococcaceae</taxon>
        <taxon>Arthrobacter</taxon>
    </lineage>
</organism>
<sequence>MAKSHDRWATAEHHSRGVTDNGLSAALHTYYTRYFPAGVFIIMALTITGGYLLAGGGPVHWQRTLSLGAILVGFAGLVGGTIYERERLAPSAHLGSASNLLSLLEEEEGKALMRGINGKGTIEAEHLTVARAVAVQQRKKTASTLLGTPCFCFLFSSVGTPAGWFAVALVPAVLIITAVFIRDFRRQGRFLAITAE</sequence>
<name>A0A2L0UHN3_9MICC</name>
<dbReference type="EMBL" id="CP024915">
    <property type="protein sequence ID" value="AUZ88755.1"/>
    <property type="molecule type" value="Genomic_DNA"/>
</dbReference>
<evidence type="ECO:0000256" key="1">
    <source>
        <dbReference type="SAM" id="Phobius"/>
    </source>
</evidence>
<keyword evidence="1" id="KW-0812">Transmembrane</keyword>
<dbReference type="RefSeq" id="WP_208739935.1">
    <property type="nucleotide sequence ID" value="NZ_CP024915.1"/>
</dbReference>
<feature type="transmembrane region" description="Helical" evidence="1">
    <location>
        <begin position="162"/>
        <end position="181"/>
    </location>
</feature>
<protein>
    <submittedName>
        <fullName evidence="2">Uncharacterized protein</fullName>
    </submittedName>
</protein>
<reference evidence="2 3" key="1">
    <citation type="submission" date="2017-11" db="EMBL/GenBank/DDBJ databases">
        <title>Draft genome of Arthrobacter agilis strain UMCV2, a plant growth-promoting rhizobacterium and biocontrol capacity of phytopathogenic fungi.</title>
        <authorList>
            <person name="Martinez-Camara R."/>
            <person name="Santoyo G."/>
            <person name="Moreno-Hagelsieb G."/>
            <person name="Valencia-Cantero E."/>
        </authorList>
    </citation>
    <scope>NUCLEOTIDE SEQUENCE [LARGE SCALE GENOMIC DNA]</scope>
    <source>
        <strain evidence="2 3">UMCV2</strain>
    </source>
</reference>
<dbReference type="AlphaFoldDB" id="A0A2L0UHN3"/>
<accession>A0A2L0UHN3</accession>
<feature type="transmembrane region" description="Helical" evidence="1">
    <location>
        <begin position="65"/>
        <end position="83"/>
    </location>
</feature>
<dbReference type="Proteomes" id="UP000239187">
    <property type="component" value="Chromosome"/>
</dbReference>
<gene>
    <name evidence="2" type="ORF">CVO76_14715</name>
</gene>
<keyword evidence="1" id="KW-1133">Transmembrane helix</keyword>
<evidence type="ECO:0000313" key="2">
    <source>
        <dbReference type="EMBL" id="AUZ88755.1"/>
    </source>
</evidence>
<feature type="transmembrane region" description="Helical" evidence="1">
    <location>
        <begin position="34"/>
        <end position="53"/>
    </location>
</feature>
<proteinExistence type="predicted"/>
<evidence type="ECO:0000313" key="3">
    <source>
        <dbReference type="Proteomes" id="UP000239187"/>
    </source>
</evidence>